<feature type="non-terminal residue" evidence="2">
    <location>
        <position position="143"/>
    </location>
</feature>
<dbReference type="AlphaFoldDB" id="J0WTC2"/>
<dbReference type="KEGG" id="adl:AURDEDRAFT_44126"/>
<dbReference type="Proteomes" id="UP000006514">
    <property type="component" value="Unassembled WGS sequence"/>
</dbReference>
<proteinExistence type="predicted"/>
<keyword evidence="3" id="KW-1185">Reference proteome</keyword>
<accession>J0WTC2</accession>
<dbReference type="Gene3D" id="1.10.340.70">
    <property type="match status" value="1"/>
</dbReference>
<dbReference type="EMBL" id="JH687859">
    <property type="protein sequence ID" value="EJD36547.1"/>
    <property type="molecule type" value="Genomic_DNA"/>
</dbReference>
<dbReference type="OrthoDB" id="3234307at2759"/>
<dbReference type="Pfam" id="PF17921">
    <property type="entry name" value="Integrase_H2C2"/>
    <property type="match status" value="1"/>
</dbReference>
<evidence type="ECO:0000259" key="1">
    <source>
        <dbReference type="Pfam" id="PF17921"/>
    </source>
</evidence>
<evidence type="ECO:0000313" key="2">
    <source>
        <dbReference type="EMBL" id="EJD36547.1"/>
    </source>
</evidence>
<feature type="non-terminal residue" evidence="2">
    <location>
        <position position="1"/>
    </location>
</feature>
<feature type="domain" description="Integrase zinc-binding" evidence="1">
    <location>
        <begin position="98"/>
        <end position="142"/>
    </location>
</feature>
<protein>
    <recommendedName>
        <fullName evidence="1">Integrase zinc-binding domain-containing protein</fullName>
    </recommendedName>
</protein>
<name>J0WTC2_AURST</name>
<gene>
    <name evidence="2" type="ORF">AURDEDRAFT_44126</name>
</gene>
<dbReference type="InterPro" id="IPR041588">
    <property type="entry name" value="Integrase_H2C2"/>
</dbReference>
<dbReference type="InParanoid" id="J0WTC2"/>
<sequence>DGGGENVAADWEEKATLPDIFGFAVEGGDGAQLRARFADDPYFRDITEWLTALQVDPALSARQALRARMRARDFAVKDGKLWRIGGKHAHRAPKVECVPAAEGRRLAAECHAAGHWGRDVCEESLRARYFWPNMRRDVVNAIQ</sequence>
<evidence type="ECO:0000313" key="3">
    <source>
        <dbReference type="Proteomes" id="UP000006514"/>
    </source>
</evidence>
<reference evidence="3" key="1">
    <citation type="journal article" date="2012" name="Science">
        <title>The Paleozoic origin of enzymatic lignin decomposition reconstructed from 31 fungal genomes.</title>
        <authorList>
            <person name="Floudas D."/>
            <person name="Binder M."/>
            <person name="Riley R."/>
            <person name="Barry K."/>
            <person name="Blanchette R.A."/>
            <person name="Henrissat B."/>
            <person name="Martinez A.T."/>
            <person name="Otillar R."/>
            <person name="Spatafora J.W."/>
            <person name="Yadav J.S."/>
            <person name="Aerts A."/>
            <person name="Benoit I."/>
            <person name="Boyd A."/>
            <person name="Carlson A."/>
            <person name="Copeland A."/>
            <person name="Coutinho P.M."/>
            <person name="de Vries R.P."/>
            <person name="Ferreira P."/>
            <person name="Findley K."/>
            <person name="Foster B."/>
            <person name="Gaskell J."/>
            <person name="Glotzer D."/>
            <person name="Gorecki P."/>
            <person name="Heitman J."/>
            <person name="Hesse C."/>
            <person name="Hori C."/>
            <person name="Igarashi K."/>
            <person name="Jurgens J.A."/>
            <person name="Kallen N."/>
            <person name="Kersten P."/>
            <person name="Kohler A."/>
            <person name="Kuees U."/>
            <person name="Kumar T.K.A."/>
            <person name="Kuo A."/>
            <person name="LaButti K."/>
            <person name="Larrondo L.F."/>
            <person name="Lindquist E."/>
            <person name="Ling A."/>
            <person name="Lombard V."/>
            <person name="Lucas S."/>
            <person name="Lundell T."/>
            <person name="Martin R."/>
            <person name="McLaughlin D.J."/>
            <person name="Morgenstern I."/>
            <person name="Morin E."/>
            <person name="Murat C."/>
            <person name="Nagy L.G."/>
            <person name="Nolan M."/>
            <person name="Ohm R.A."/>
            <person name="Patyshakuliyeva A."/>
            <person name="Rokas A."/>
            <person name="Ruiz-Duenas F.J."/>
            <person name="Sabat G."/>
            <person name="Salamov A."/>
            <person name="Samejima M."/>
            <person name="Schmutz J."/>
            <person name="Slot J.C."/>
            <person name="St John F."/>
            <person name="Stenlid J."/>
            <person name="Sun H."/>
            <person name="Sun S."/>
            <person name="Syed K."/>
            <person name="Tsang A."/>
            <person name="Wiebenga A."/>
            <person name="Young D."/>
            <person name="Pisabarro A."/>
            <person name="Eastwood D.C."/>
            <person name="Martin F."/>
            <person name="Cullen D."/>
            <person name="Grigoriev I.V."/>
            <person name="Hibbett D.S."/>
        </authorList>
    </citation>
    <scope>NUCLEOTIDE SEQUENCE [LARGE SCALE GENOMIC DNA]</scope>
    <source>
        <strain evidence="3">TFB10046</strain>
    </source>
</reference>
<organism evidence="2 3">
    <name type="scientific">Auricularia subglabra (strain TFB-10046 / SS5)</name>
    <name type="common">White-rot fungus</name>
    <name type="synonym">Auricularia delicata (strain TFB10046)</name>
    <dbReference type="NCBI Taxonomy" id="717982"/>
    <lineage>
        <taxon>Eukaryota</taxon>
        <taxon>Fungi</taxon>
        <taxon>Dikarya</taxon>
        <taxon>Basidiomycota</taxon>
        <taxon>Agaricomycotina</taxon>
        <taxon>Agaricomycetes</taxon>
        <taxon>Auriculariales</taxon>
        <taxon>Auriculariaceae</taxon>
        <taxon>Auricularia</taxon>
    </lineage>
</organism>